<reference evidence="9 10" key="1">
    <citation type="submission" date="2024-07" db="EMBL/GenBank/DDBJ databases">
        <authorList>
            <person name="Thanompreechachai J."/>
            <person name="Duangmal K."/>
        </authorList>
    </citation>
    <scope>NUCLEOTIDE SEQUENCE [LARGE SCALE GENOMIC DNA]</scope>
    <source>
        <strain evidence="9 10">TBRC 1896</strain>
    </source>
</reference>
<keyword evidence="9" id="KW-0012">Acyltransferase</keyword>
<sequence>MNASRRLTWADQVKGLAIAMVVVFHVSLYLDPVGVDAVIGRLKVPFELFPMPAFFVIAGMAAAGHGRLGVSAVLRRRVLPLAYVYFLWSLLRTVFYLLVPGLQGGLGDLPADEWRTVALLPVWPSSSYWFLFALALFTMLRRLVAALPPAVQLGGSAVVSAVFSSGIVRVDNVGWTRIGSLFVFFVAGALLAPRLKRLVDASRPWHVLPIALGVLVFTAALLTGLRHVPGITLAGQVLAVAGGIVLVAHLPVGRVRDGLTTLGRNSYGVYLLHLFPIVLVTSALRLVDPAWPRPVDVTVQLGLSAAVLWLSWRLALVATRFRWLFAPPERFVRAGRSRREPRSTVGAK</sequence>
<feature type="transmembrane region" description="Helical" evidence="7">
    <location>
        <begin position="118"/>
        <end position="138"/>
    </location>
</feature>
<comment type="subcellular location">
    <subcellularLocation>
        <location evidence="1">Cell membrane</location>
        <topology evidence="1">Multi-pass membrane protein</topology>
    </subcellularLocation>
</comment>
<feature type="domain" description="Acyltransferase 3" evidence="8">
    <location>
        <begin position="8"/>
        <end position="311"/>
    </location>
</feature>
<feature type="transmembrane region" description="Helical" evidence="7">
    <location>
        <begin position="205"/>
        <end position="225"/>
    </location>
</feature>
<dbReference type="PANTHER" id="PTHR40074:SF2">
    <property type="entry name" value="O-ACETYLTRANSFERASE WECH"/>
    <property type="match status" value="1"/>
</dbReference>
<dbReference type="Pfam" id="PF01757">
    <property type="entry name" value="Acyl_transf_3"/>
    <property type="match status" value="1"/>
</dbReference>
<feature type="transmembrane region" description="Helical" evidence="7">
    <location>
        <begin position="150"/>
        <end position="168"/>
    </location>
</feature>
<comment type="similarity">
    <text evidence="2">Belongs to the acyltransferase 3 family.</text>
</comment>
<keyword evidence="4 7" id="KW-0812">Transmembrane</keyword>
<dbReference type="PANTHER" id="PTHR40074">
    <property type="entry name" value="O-ACETYLTRANSFERASE WECH"/>
    <property type="match status" value="1"/>
</dbReference>
<dbReference type="InterPro" id="IPR002656">
    <property type="entry name" value="Acyl_transf_3_dom"/>
</dbReference>
<dbReference type="EMBL" id="JBGGTQ010000002">
    <property type="protein sequence ID" value="MEZ0491227.1"/>
    <property type="molecule type" value="Genomic_DNA"/>
</dbReference>
<dbReference type="Proteomes" id="UP001566476">
    <property type="component" value="Unassembled WGS sequence"/>
</dbReference>
<evidence type="ECO:0000256" key="3">
    <source>
        <dbReference type="ARBA" id="ARBA00022475"/>
    </source>
</evidence>
<keyword evidence="9" id="KW-0808">Transferase</keyword>
<keyword evidence="3" id="KW-1003">Cell membrane</keyword>
<evidence type="ECO:0000256" key="2">
    <source>
        <dbReference type="ARBA" id="ARBA00007400"/>
    </source>
</evidence>
<proteinExistence type="inferred from homology"/>
<feature type="transmembrane region" description="Helical" evidence="7">
    <location>
        <begin position="78"/>
        <end position="98"/>
    </location>
</feature>
<evidence type="ECO:0000256" key="1">
    <source>
        <dbReference type="ARBA" id="ARBA00004651"/>
    </source>
</evidence>
<gene>
    <name evidence="9" type="ORF">AB2L28_03140</name>
</gene>
<feature type="transmembrane region" description="Helical" evidence="7">
    <location>
        <begin position="299"/>
        <end position="318"/>
    </location>
</feature>
<evidence type="ECO:0000259" key="8">
    <source>
        <dbReference type="Pfam" id="PF01757"/>
    </source>
</evidence>
<evidence type="ECO:0000256" key="7">
    <source>
        <dbReference type="SAM" id="Phobius"/>
    </source>
</evidence>
<comment type="caution">
    <text evidence="9">The sequence shown here is derived from an EMBL/GenBank/DDBJ whole genome shotgun (WGS) entry which is preliminary data.</text>
</comment>
<evidence type="ECO:0000256" key="5">
    <source>
        <dbReference type="ARBA" id="ARBA00022989"/>
    </source>
</evidence>
<keyword evidence="5 7" id="KW-1133">Transmembrane helix</keyword>
<organism evidence="9 10">
    <name type="scientific">Kineococcus mangrovi</name>
    <dbReference type="NCBI Taxonomy" id="1660183"/>
    <lineage>
        <taxon>Bacteria</taxon>
        <taxon>Bacillati</taxon>
        <taxon>Actinomycetota</taxon>
        <taxon>Actinomycetes</taxon>
        <taxon>Kineosporiales</taxon>
        <taxon>Kineosporiaceae</taxon>
        <taxon>Kineococcus</taxon>
    </lineage>
</organism>
<evidence type="ECO:0000256" key="6">
    <source>
        <dbReference type="ARBA" id="ARBA00023136"/>
    </source>
</evidence>
<keyword evidence="6 7" id="KW-0472">Membrane</keyword>
<feature type="transmembrane region" description="Helical" evidence="7">
    <location>
        <begin position="174"/>
        <end position="193"/>
    </location>
</feature>
<accession>A0ABV4HXT2</accession>
<protein>
    <submittedName>
        <fullName evidence="9">Acyltransferase family protein</fullName>
    </submittedName>
</protein>
<evidence type="ECO:0000256" key="4">
    <source>
        <dbReference type="ARBA" id="ARBA00022692"/>
    </source>
</evidence>
<feature type="transmembrane region" description="Helical" evidence="7">
    <location>
        <begin position="49"/>
        <end position="66"/>
    </location>
</feature>
<keyword evidence="10" id="KW-1185">Reference proteome</keyword>
<dbReference type="GO" id="GO:0016746">
    <property type="term" value="F:acyltransferase activity"/>
    <property type="evidence" value="ECO:0007669"/>
    <property type="project" value="UniProtKB-KW"/>
</dbReference>
<evidence type="ECO:0000313" key="10">
    <source>
        <dbReference type="Proteomes" id="UP001566476"/>
    </source>
</evidence>
<feature type="transmembrane region" description="Helical" evidence="7">
    <location>
        <begin position="12"/>
        <end position="29"/>
    </location>
</feature>
<feature type="transmembrane region" description="Helical" evidence="7">
    <location>
        <begin position="267"/>
        <end position="287"/>
    </location>
</feature>
<dbReference type="RefSeq" id="WP_370717283.1">
    <property type="nucleotide sequence ID" value="NZ_JBGGTQ010000002.1"/>
</dbReference>
<name>A0ABV4HXT2_9ACTN</name>
<evidence type="ECO:0000313" key="9">
    <source>
        <dbReference type="EMBL" id="MEZ0491227.1"/>
    </source>
</evidence>
<feature type="transmembrane region" description="Helical" evidence="7">
    <location>
        <begin position="231"/>
        <end position="255"/>
    </location>
</feature>